<sequence length="211" mass="23094">MKRYTWPPILFVRRSDLIPGKATRLEKNSAHAHATAPIRRDGAFEQQRWCLIHPLGILPGSPPRSTQTDRADWRGIPGTPGNQSKPHPTRHACCDVCSTGKAKRAICSLVTKSRRKPRPTALSLPLCTTRNEMYNASSKIHPPVHNACACACPRPSHSLAYHRNSSGSVVVHHSHSHFQCPPLPTSSVPVPGTSVIPNPALFGPAINLDVW</sequence>
<dbReference type="AlphaFoldDB" id="A0AA40KC79"/>
<keyword evidence="3" id="KW-1185">Reference proteome</keyword>
<feature type="region of interest" description="Disordered" evidence="1">
    <location>
        <begin position="60"/>
        <end position="88"/>
    </location>
</feature>
<evidence type="ECO:0000313" key="3">
    <source>
        <dbReference type="Proteomes" id="UP001172155"/>
    </source>
</evidence>
<accession>A0AA40KC79</accession>
<name>A0AA40KC79_9PEZI</name>
<evidence type="ECO:0000256" key="1">
    <source>
        <dbReference type="SAM" id="MobiDB-lite"/>
    </source>
</evidence>
<proteinExistence type="predicted"/>
<comment type="caution">
    <text evidence="2">The sequence shown here is derived from an EMBL/GenBank/DDBJ whole genome shotgun (WGS) entry which is preliminary data.</text>
</comment>
<organism evidence="2 3">
    <name type="scientific">Schizothecium vesticola</name>
    <dbReference type="NCBI Taxonomy" id="314040"/>
    <lineage>
        <taxon>Eukaryota</taxon>
        <taxon>Fungi</taxon>
        <taxon>Dikarya</taxon>
        <taxon>Ascomycota</taxon>
        <taxon>Pezizomycotina</taxon>
        <taxon>Sordariomycetes</taxon>
        <taxon>Sordariomycetidae</taxon>
        <taxon>Sordariales</taxon>
        <taxon>Schizotheciaceae</taxon>
        <taxon>Schizothecium</taxon>
    </lineage>
</organism>
<evidence type="ECO:0000313" key="2">
    <source>
        <dbReference type="EMBL" id="KAK0753869.1"/>
    </source>
</evidence>
<gene>
    <name evidence="2" type="ORF">B0T18DRAFT_24131</name>
</gene>
<reference evidence="2" key="1">
    <citation type="submission" date="2023-06" db="EMBL/GenBank/DDBJ databases">
        <title>Genome-scale phylogeny and comparative genomics of the fungal order Sordariales.</title>
        <authorList>
            <consortium name="Lawrence Berkeley National Laboratory"/>
            <person name="Hensen N."/>
            <person name="Bonometti L."/>
            <person name="Westerberg I."/>
            <person name="Brannstrom I.O."/>
            <person name="Guillou S."/>
            <person name="Cros-Aarteil S."/>
            <person name="Calhoun S."/>
            <person name="Haridas S."/>
            <person name="Kuo A."/>
            <person name="Mondo S."/>
            <person name="Pangilinan J."/>
            <person name="Riley R."/>
            <person name="LaButti K."/>
            <person name="Andreopoulos B."/>
            <person name="Lipzen A."/>
            <person name="Chen C."/>
            <person name="Yanf M."/>
            <person name="Daum C."/>
            <person name="Ng V."/>
            <person name="Clum A."/>
            <person name="Steindorff A."/>
            <person name="Ohm R."/>
            <person name="Martin F."/>
            <person name="Silar P."/>
            <person name="Natvig D."/>
            <person name="Lalanne C."/>
            <person name="Gautier V."/>
            <person name="Ament-velasquez S.L."/>
            <person name="Kruys A."/>
            <person name="Hutchinson M.I."/>
            <person name="Powell A.J."/>
            <person name="Barry K."/>
            <person name="Miller A.N."/>
            <person name="Grigoriev I.V."/>
            <person name="Debuchy R."/>
            <person name="Gladieux P."/>
            <person name="Thoren M.H."/>
            <person name="Johannesson H."/>
        </authorList>
    </citation>
    <scope>NUCLEOTIDE SEQUENCE</scope>
    <source>
        <strain evidence="2">SMH3187-1</strain>
    </source>
</reference>
<dbReference type="EMBL" id="JAUKUD010000001">
    <property type="protein sequence ID" value="KAK0753869.1"/>
    <property type="molecule type" value="Genomic_DNA"/>
</dbReference>
<protein>
    <submittedName>
        <fullName evidence="2">Uncharacterized protein</fullName>
    </submittedName>
</protein>
<dbReference type="Proteomes" id="UP001172155">
    <property type="component" value="Unassembled WGS sequence"/>
</dbReference>